<proteinExistence type="predicted"/>
<sequence>MDHLKVTQRRHIIEQFFRKNYEHEISYTVKHFLTFGITRSTIYNIISTIKNRGTLNRKLGSGRKSVKMPKRLRRSLLCKISNKVGVSTRKMARKFDISQSYVRKIIKENGVTYRKRKRVPDSKPEQELRAKSRCLKLRRDFFPPSSTTQIVMDDESYFGLKDDNINVNKGYYISESLSAKSLNPRISYIRKSKYSPKLLIWLAISKEGISEPYFCPRNLSITGEIYRNQCIKKHLIPFLEKFHDEGKYYFWPDLASSHYAKDTLKLFEDLNIPYIPKSANPPNTPQLRPIEDFWGYLKSKVYEGGWEAKSFRVLKQRIRKSIRQVEFSIVQRLFSSVKTNIRKSADNGPLAAIH</sequence>
<dbReference type="Gene3D" id="3.30.420.10">
    <property type="entry name" value="Ribonuclease H-like superfamily/Ribonuclease H"/>
    <property type="match status" value="1"/>
</dbReference>
<keyword evidence="2" id="KW-1185">Reference proteome</keyword>
<dbReference type="EMBL" id="JAKMXF010000310">
    <property type="protein sequence ID" value="KAI6650708.1"/>
    <property type="molecule type" value="Genomic_DNA"/>
</dbReference>
<dbReference type="Proteomes" id="UP001165289">
    <property type="component" value="Unassembled WGS sequence"/>
</dbReference>
<organism evidence="1 2">
    <name type="scientific">Oopsacas minuta</name>
    <dbReference type="NCBI Taxonomy" id="111878"/>
    <lineage>
        <taxon>Eukaryota</taxon>
        <taxon>Metazoa</taxon>
        <taxon>Porifera</taxon>
        <taxon>Hexactinellida</taxon>
        <taxon>Hexasterophora</taxon>
        <taxon>Lyssacinosida</taxon>
        <taxon>Leucopsacidae</taxon>
        <taxon>Oopsacas</taxon>
    </lineage>
</organism>
<gene>
    <name evidence="1" type="ORF">LOD99_7759</name>
</gene>
<name>A0AAV7JPT6_9METZ</name>
<dbReference type="InterPro" id="IPR036397">
    <property type="entry name" value="RNaseH_sf"/>
</dbReference>
<evidence type="ECO:0000313" key="1">
    <source>
        <dbReference type="EMBL" id="KAI6650708.1"/>
    </source>
</evidence>
<protein>
    <recommendedName>
        <fullName evidence="3">Transposase</fullName>
    </recommendedName>
</protein>
<dbReference type="GO" id="GO:0003676">
    <property type="term" value="F:nucleic acid binding"/>
    <property type="evidence" value="ECO:0007669"/>
    <property type="project" value="InterPro"/>
</dbReference>
<dbReference type="PANTHER" id="PTHR47326">
    <property type="entry name" value="TRANSPOSABLE ELEMENT TC3 TRANSPOSASE-LIKE PROTEIN"/>
    <property type="match status" value="1"/>
</dbReference>
<evidence type="ECO:0008006" key="3">
    <source>
        <dbReference type="Google" id="ProtNLM"/>
    </source>
</evidence>
<reference evidence="1 2" key="1">
    <citation type="journal article" date="2023" name="BMC Biol.">
        <title>The compact genome of the sponge Oopsacas minuta (Hexactinellida) is lacking key metazoan core genes.</title>
        <authorList>
            <person name="Santini S."/>
            <person name="Schenkelaars Q."/>
            <person name="Jourda C."/>
            <person name="Duchesne M."/>
            <person name="Belahbib H."/>
            <person name="Rocher C."/>
            <person name="Selva M."/>
            <person name="Riesgo A."/>
            <person name="Vervoort M."/>
            <person name="Leys S.P."/>
            <person name="Kodjabachian L."/>
            <person name="Le Bivic A."/>
            <person name="Borchiellini C."/>
            <person name="Claverie J.M."/>
            <person name="Renard E."/>
        </authorList>
    </citation>
    <scope>NUCLEOTIDE SEQUENCE [LARGE SCALE GENOMIC DNA]</scope>
    <source>
        <strain evidence="1">SPO-2</strain>
    </source>
</reference>
<evidence type="ECO:0000313" key="2">
    <source>
        <dbReference type="Proteomes" id="UP001165289"/>
    </source>
</evidence>
<dbReference type="AlphaFoldDB" id="A0AAV7JPT6"/>
<dbReference type="PANTHER" id="PTHR47326:SF1">
    <property type="entry name" value="HTH PSQ-TYPE DOMAIN-CONTAINING PROTEIN"/>
    <property type="match status" value="1"/>
</dbReference>
<comment type="caution">
    <text evidence="1">The sequence shown here is derived from an EMBL/GenBank/DDBJ whole genome shotgun (WGS) entry which is preliminary data.</text>
</comment>
<dbReference type="Gene3D" id="1.10.10.60">
    <property type="entry name" value="Homeodomain-like"/>
    <property type="match status" value="1"/>
</dbReference>
<accession>A0AAV7JPT6</accession>